<dbReference type="RefSeq" id="WP_116685288.1">
    <property type="nucleotide sequence ID" value="NZ_CAWNYD010000001.1"/>
</dbReference>
<dbReference type="InterPro" id="IPR000674">
    <property type="entry name" value="Ald_Oxase/Xan_DH_a/b"/>
</dbReference>
<gene>
    <name evidence="5" type="ORF">DC094_01340</name>
</gene>
<dbReference type="InterPro" id="IPR036856">
    <property type="entry name" value="Ald_Oxase/Xan_DH_a/b_sf"/>
</dbReference>
<protein>
    <submittedName>
        <fullName evidence="5">Xanthine dehydrogenase molybdenum-binding subunit XdhA</fullName>
    </submittedName>
</protein>
<dbReference type="InterPro" id="IPR008274">
    <property type="entry name" value="AldOxase/xan_DH_MoCoBD1"/>
</dbReference>
<evidence type="ECO:0000313" key="6">
    <source>
        <dbReference type="Proteomes" id="UP000244906"/>
    </source>
</evidence>
<dbReference type="SMART" id="SM01008">
    <property type="entry name" value="Ald_Xan_dh_C"/>
    <property type="match status" value="1"/>
</dbReference>
<dbReference type="GO" id="GO:0002197">
    <property type="term" value="C:xanthine dehydrogenase complex"/>
    <property type="evidence" value="ECO:0007669"/>
    <property type="project" value="InterPro"/>
</dbReference>
<comment type="caution">
    <text evidence="5">The sequence shown here is derived from an EMBL/GenBank/DDBJ whole genome shotgun (WGS) entry which is preliminary data.</text>
</comment>
<dbReference type="Pfam" id="PF02738">
    <property type="entry name" value="MoCoBD_1"/>
    <property type="match status" value="1"/>
</dbReference>
<dbReference type="PANTHER" id="PTHR11908">
    <property type="entry name" value="XANTHINE DEHYDROGENASE"/>
    <property type="match status" value="1"/>
</dbReference>
<dbReference type="PANTHER" id="PTHR11908:SF132">
    <property type="entry name" value="ALDEHYDE OXIDASE 1-RELATED"/>
    <property type="match status" value="1"/>
</dbReference>
<dbReference type="Pfam" id="PF20256">
    <property type="entry name" value="MoCoBD_2"/>
    <property type="match status" value="1"/>
</dbReference>
<dbReference type="Proteomes" id="UP000244906">
    <property type="component" value="Unassembled WGS sequence"/>
</dbReference>
<evidence type="ECO:0000259" key="4">
    <source>
        <dbReference type="SMART" id="SM01008"/>
    </source>
</evidence>
<dbReference type="AlphaFoldDB" id="A0A2V1GZ26"/>
<dbReference type="Pfam" id="PF01315">
    <property type="entry name" value="Ald_Xan_dh_C"/>
    <property type="match status" value="1"/>
</dbReference>
<sequence>MAVGDSVPRIEAAAKVTGRARFAGDFTLPGMRIAKYLRSSIAHGRVTSIDVSKAKVLPGVDGVFTFADVPKIDFATAGHAYSLDPRARDVEDRMLLTDHIRYHGDEIAIVVAANDLIARQALELIEVEYQELPPILTAEQAYQIDAEDLHPGKGTTSVNECGAHEYVLGNVEQSLADADHLLNGRYTTQMVQHCHMETHVGYAYMDDLDYIVVVSSTQIPHICRRIVAQSLDMPLHQIRVIKPAIGGGFGNKQDVVLEPMLAFLTKKLGGLPVRIEMTREENMVATRVRHPFDVKIKAGVNNDGTLKGLSLDVLSNTGAYASHGHSICKAAGSKLAPLYPRTALRYNAKTFYSTLPAGGAMRGYGSPQIIFAVDNMMEQAAAKIGMDPVDFRIKNAAVAGDINPLSGKAIDSCGLIECLQKGRDILNWDQRRKELQQQTGRVRRGVGVACFAYGSGTYPAGVEIAGARMVLNQDGSANLHVGAVEIGQGSDTVFAQMAAERLGISVDMIRVVSTQDTDSTPFDPGAFASRQTYVASPAVAGAAEKLRKKILDHAALMLEKKAETLDIHQKDIIERTSGEKLLSLQDLSLDAYYHKERGGQITAEMSTKMTANAYAYGATFTEIEVDLDMCRIEIKKIWNIHDAGKIINPLLARGQVEGGVGMGIAGALAEEMLINAKNGKILNGNLLDYKMPTCLDLPDIDCDFVETDESTAPFGNKSLGEPPLLSVAPAIRNALLHATSVQVDSLPMSPKALFIHFRDAGLLG</sequence>
<dbReference type="NCBIfam" id="NF043082">
    <property type="entry name" value="XdhA_XDHase"/>
    <property type="match status" value="1"/>
</dbReference>
<dbReference type="EMBL" id="QDDL01000001">
    <property type="protein sequence ID" value="PVZ71699.1"/>
    <property type="molecule type" value="Genomic_DNA"/>
</dbReference>
<evidence type="ECO:0000313" key="5">
    <source>
        <dbReference type="EMBL" id="PVZ71699.1"/>
    </source>
</evidence>
<dbReference type="SUPFAM" id="SSF54665">
    <property type="entry name" value="CO dehydrogenase molybdoprotein N-domain-like"/>
    <property type="match status" value="1"/>
</dbReference>
<keyword evidence="2" id="KW-0500">Molybdenum</keyword>
<keyword evidence="3" id="KW-0560">Oxidoreductase</keyword>
<dbReference type="SUPFAM" id="SSF56003">
    <property type="entry name" value="Molybdenum cofactor-binding domain"/>
    <property type="match status" value="1"/>
</dbReference>
<dbReference type="Gene3D" id="3.90.1170.50">
    <property type="entry name" value="Aldehyde oxidase/xanthine dehydrogenase, a/b hammerhead"/>
    <property type="match status" value="1"/>
</dbReference>
<dbReference type="InterPro" id="IPR016208">
    <property type="entry name" value="Ald_Oxase/xanthine_DH-like"/>
</dbReference>
<keyword evidence="6" id="KW-1185">Reference proteome</keyword>
<dbReference type="GO" id="GO:0005506">
    <property type="term" value="F:iron ion binding"/>
    <property type="evidence" value="ECO:0007669"/>
    <property type="project" value="InterPro"/>
</dbReference>
<dbReference type="InterPro" id="IPR050028">
    <property type="entry name" value="XdhA_XDHase"/>
</dbReference>
<dbReference type="Gene3D" id="3.30.365.10">
    <property type="entry name" value="Aldehyde oxidase/xanthine dehydrogenase, molybdopterin binding domain"/>
    <property type="match status" value="4"/>
</dbReference>
<evidence type="ECO:0000256" key="1">
    <source>
        <dbReference type="ARBA" id="ARBA00006849"/>
    </source>
</evidence>
<proteinExistence type="inferred from homology"/>
<dbReference type="OrthoDB" id="6177861at2"/>
<accession>A0A2V1GZ26</accession>
<comment type="similarity">
    <text evidence="1">Belongs to the xanthine dehydrogenase family.</text>
</comment>
<dbReference type="InterPro" id="IPR046867">
    <property type="entry name" value="AldOxase/xan_DH_MoCoBD2"/>
</dbReference>
<dbReference type="NCBIfam" id="NF007426">
    <property type="entry name" value="PRK09970.1"/>
    <property type="match status" value="1"/>
</dbReference>
<dbReference type="InterPro" id="IPR037165">
    <property type="entry name" value="AldOxase/xan_DH_Mopterin-bd_sf"/>
</dbReference>
<evidence type="ECO:0000256" key="3">
    <source>
        <dbReference type="ARBA" id="ARBA00023002"/>
    </source>
</evidence>
<organism evidence="5 6">
    <name type="scientific">Pelagibaculum spongiae</name>
    <dbReference type="NCBI Taxonomy" id="2080658"/>
    <lineage>
        <taxon>Bacteria</taxon>
        <taxon>Pseudomonadati</taxon>
        <taxon>Pseudomonadota</taxon>
        <taxon>Gammaproteobacteria</taxon>
        <taxon>Oceanospirillales</taxon>
        <taxon>Pelagibaculum</taxon>
    </lineage>
</organism>
<reference evidence="5 6" key="1">
    <citation type="submission" date="2018-04" db="EMBL/GenBank/DDBJ databases">
        <title>Thalassorhabdus spongiae gen. nov., sp. nov., isolated from a marine sponge in South-West Iceland.</title>
        <authorList>
            <person name="Knobloch S."/>
            <person name="Daussin A."/>
            <person name="Johannsson R."/>
            <person name="Marteinsson V.T."/>
        </authorList>
    </citation>
    <scope>NUCLEOTIDE SEQUENCE [LARGE SCALE GENOMIC DNA]</scope>
    <source>
        <strain evidence="5 6">Hp12</strain>
    </source>
</reference>
<evidence type="ECO:0000256" key="2">
    <source>
        <dbReference type="ARBA" id="ARBA00022505"/>
    </source>
</evidence>
<name>A0A2V1GZ26_9GAMM</name>
<feature type="domain" description="Aldehyde oxidase/xanthine dehydrogenase a/b hammerhead" evidence="4">
    <location>
        <begin position="17"/>
        <end position="133"/>
    </location>
</feature>
<dbReference type="GO" id="GO:0004854">
    <property type="term" value="F:xanthine dehydrogenase activity"/>
    <property type="evidence" value="ECO:0007669"/>
    <property type="project" value="InterPro"/>
</dbReference>